<keyword evidence="2" id="KW-0129">CBS domain</keyword>
<evidence type="ECO:0000313" key="5">
    <source>
        <dbReference type="EMBL" id="MBA2133468.1"/>
    </source>
</evidence>
<dbReference type="InterPro" id="IPR045865">
    <property type="entry name" value="ACT-like_dom_sf"/>
</dbReference>
<dbReference type="SUPFAM" id="SSF55021">
    <property type="entry name" value="ACT-like"/>
    <property type="match status" value="1"/>
</dbReference>
<dbReference type="CDD" id="cd04584">
    <property type="entry name" value="CBS_pair_AcuB_like"/>
    <property type="match status" value="1"/>
</dbReference>
<proteinExistence type="predicted"/>
<dbReference type="InterPro" id="IPR000644">
    <property type="entry name" value="CBS_dom"/>
</dbReference>
<dbReference type="PANTHER" id="PTHR48108">
    <property type="entry name" value="CBS DOMAIN-CONTAINING PROTEIN CBSX2, CHLOROPLASTIC"/>
    <property type="match status" value="1"/>
</dbReference>
<dbReference type="AlphaFoldDB" id="A0A8J6I1C5"/>
<reference evidence="5" key="1">
    <citation type="submission" date="2020-06" db="EMBL/GenBank/DDBJ databases">
        <title>Novel chitinolytic bacterium.</title>
        <authorList>
            <person name="Ungkulpasvich U."/>
            <person name="Kosugi A."/>
            <person name="Uke A."/>
        </authorList>
    </citation>
    <scope>NUCLEOTIDE SEQUENCE</scope>
    <source>
        <strain evidence="5">UUS1-1</strain>
    </source>
</reference>
<organism evidence="5 6">
    <name type="scientific">Capillibacterium thermochitinicola</name>
    <dbReference type="NCBI Taxonomy" id="2699427"/>
    <lineage>
        <taxon>Bacteria</taxon>
        <taxon>Bacillati</taxon>
        <taxon>Bacillota</taxon>
        <taxon>Capillibacterium</taxon>
    </lineage>
</organism>
<dbReference type="SUPFAM" id="SSF54631">
    <property type="entry name" value="CBS-domain pair"/>
    <property type="match status" value="1"/>
</dbReference>
<sequence>MYVRNRMTVNPITVTPDTTIATALEIMREKKINRIPVVKDEKLVGIITERKLMEVSPSSATSLSIFEINYLLAKTKVEQVMTKKVVTVSPDDLLEVAALKMRDNSVGGLPVVENGKVVGIITESNIFDAFIEIMGFREKGSRISILIQEDRPGVLAELAQTVATCDINITHLAIYHGEIVLRVDTRQPDALIEKLKEKGFRITSVTVSA</sequence>
<dbReference type="Gene3D" id="3.30.70.260">
    <property type="match status" value="1"/>
</dbReference>
<name>A0A8J6I1C5_9FIRM</name>
<evidence type="ECO:0000259" key="3">
    <source>
        <dbReference type="PROSITE" id="PS51371"/>
    </source>
</evidence>
<evidence type="ECO:0000259" key="4">
    <source>
        <dbReference type="PROSITE" id="PS51671"/>
    </source>
</evidence>
<feature type="domain" description="CBS" evidence="3">
    <location>
        <begin position="81"/>
        <end position="139"/>
    </location>
</feature>
<keyword evidence="1" id="KW-0677">Repeat</keyword>
<accession>A0A8J6I1C5</accession>
<protein>
    <submittedName>
        <fullName evidence="5">CBS domain-containing protein</fullName>
    </submittedName>
</protein>
<dbReference type="Proteomes" id="UP000657177">
    <property type="component" value="Unassembled WGS sequence"/>
</dbReference>
<dbReference type="PANTHER" id="PTHR48108:SF34">
    <property type="entry name" value="CBS DOMAIN-CONTAINING PROTEIN YHCV"/>
    <property type="match status" value="1"/>
</dbReference>
<dbReference type="PROSITE" id="PS51671">
    <property type="entry name" value="ACT"/>
    <property type="match status" value="1"/>
</dbReference>
<dbReference type="Pfam" id="PF00571">
    <property type="entry name" value="CBS"/>
    <property type="match status" value="2"/>
</dbReference>
<gene>
    <name evidence="5" type="ORF">G5B42_07935</name>
</gene>
<dbReference type="SMART" id="SM00116">
    <property type="entry name" value="CBS"/>
    <property type="match status" value="2"/>
</dbReference>
<dbReference type="Gene3D" id="3.10.580.10">
    <property type="entry name" value="CBS-domain"/>
    <property type="match status" value="1"/>
</dbReference>
<feature type="domain" description="ACT" evidence="4">
    <location>
        <begin position="143"/>
        <end position="209"/>
    </location>
</feature>
<dbReference type="PROSITE" id="PS51371">
    <property type="entry name" value="CBS"/>
    <property type="match status" value="2"/>
</dbReference>
<dbReference type="InterPro" id="IPR002912">
    <property type="entry name" value="ACT_dom"/>
</dbReference>
<evidence type="ECO:0000313" key="6">
    <source>
        <dbReference type="Proteomes" id="UP000657177"/>
    </source>
</evidence>
<dbReference type="RefSeq" id="WP_181339934.1">
    <property type="nucleotide sequence ID" value="NZ_JAAKDE010000015.1"/>
</dbReference>
<dbReference type="EMBL" id="JAAKDE010000015">
    <property type="protein sequence ID" value="MBA2133468.1"/>
    <property type="molecule type" value="Genomic_DNA"/>
</dbReference>
<dbReference type="InterPro" id="IPR051462">
    <property type="entry name" value="CBS_domain-containing"/>
</dbReference>
<comment type="caution">
    <text evidence="5">The sequence shown here is derived from an EMBL/GenBank/DDBJ whole genome shotgun (WGS) entry which is preliminary data.</text>
</comment>
<evidence type="ECO:0000256" key="2">
    <source>
        <dbReference type="PROSITE-ProRule" id="PRU00703"/>
    </source>
</evidence>
<evidence type="ECO:0000256" key="1">
    <source>
        <dbReference type="ARBA" id="ARBA00022737"/>
    </source>
</evidence>
<keyword evidence="6" id="KW-1185">Reference proteome</keyword>
<feature type="domain" description="CBS" evidence="3">
    <location>
        <begin position="7"/>
        <end position="62"/>
    </location>
</feature>
<dbReference type="InterPro" id="IPR046342">
    <property type="entry name" value="CBS_dom_sf"/>
</dbReference>